<protein>
    <recommendedName>
        <fullName evidence="1">DDH domain-containing protein</fullName>
    </recommendedName>
</protein>
<reference evidence="2" key="1">
    <citation type="submission" date="2018-05" db="EMBL/GenBank/DDBJ databases">
        <authorList>
            <person name="Lanie J.A."/>
            <person name="Ng W.-L."/>
            <person name="Kazmierczak K.M."/>
            <person name="Andrzejewski T.M."/>
            <person name="Davidsen T.M."/>
            <person name="Wayne K.J."/>
            <person name="Tettelin H."/>
            <person name="Glass J.I."/>
            <person name="Rusch D."/>
            <person name="Podicherti R."/>
            <person name="Tsui H.-C.T."/>
            <person name="Winkler M.E."/>
        </authorList>
    </citation>
    <scope>NUCLEOTIDE SEQUENCE</scope>
</reference>
<evidence type="ECO:0000259" key="1">
    <source>
        <dbReference type="Pfam" id="PF01368"/>
    </source>
</evidence>
<dbReference type="EMBL" id="UINC01039792">
    <property type="protein sequence ID" value="SVB38788.1"/>
    <property type="molecule type" value="Genomic_DNA"/>
</dbReference>
<dbReference type="SUPFAM" id="SSF64182">
    <property type="entry name" value="DHH phosphoesterases"/>
    <property type="match status" value="1"/>
</dbReference>
<feature type="domain" description="DDH" evidence="1">
    <location>
        <begin position="49"/>
        <end position="198"/>
    </location>
</feature>
<sequence>MVTSRKFNNEEIYTINNFKNVNFFNVFKFNKDFKKSVDLVVEKIKNNEKICILGDYDVDGSCSTALLIKFFKSINHPFFFYIPDRRKDGYGPSVELFKKIINKSPKLIIMVDCGSNAKDAINYLNKNNIDSLIIDHHQINKPYPKANSIINPKKDIDYIEYDYMCATSLTYFFLDLLKKKIKSNFILSDYLFYVLLATVCDVMPLRYINRFIAIKTLNEFDLNKLISIRKIYEILRGIIKYLLMI</sequence>
<dbReference type="PANTHER" id="PTHR30255">
    <property type="entry name" value="SINGLE-STRANDED-DNA-SPECIFIC EXONUCLEASE RECJ"/>
    <property type="match status" value="1"/>
</dbReference>
<dbReference type="InterPro" id="IPR001667">
    <property type="entry name" value="DDH_dom"/>
</dbReference>
<organism evidence="2">
    <name type="scientific">marine metagenome</name>
    <dbReference type="NCBI Taxonomy" id="408172"/>
    <lineage>
        <taxon>unclassified sequences</taxon>
        <taxon>metagenomes</taxon>
        <taxon>ecological metagenomes</taxon>
    </lineage>
</organism>
<dbReference type="InterPro" id="IPR051673">
    <property type="entry name" value="SSDNA_exonuclease_RecJ"/>
</dbReference>
<dbReference type="Pfam" id="PF01368">
    <property type="entry name" value="DHH"/>
    <property type="match status" value="1"/>
</dbReference>
<gene>
    <name evidence="2" type="ORF">METZ01_LOCUS191642</name>
</gene>
<evidence type="ECO:0000313" key="2">
    <source>
        <dbReference type="EMBL" id="SVB38788.1"/>
    </source>
</evidence>
<dbReference type="PANTHER" id="PTHR30255:SF2">
    <property type="entry name" value="SINGLE-STRANDED-DNA-SPECIFIC EXONUCLEASE RECJ"/>
    <property type="match status" value="1"/>
</dbReference>
<dbReference type="InterPro" id="IPR038763">
    <property type="entry name" value="DHH_sf"/>
</dbReference>
<dbReference type="GO" id="GO:0004527">
    <property type="term" value="F:exonuclease activity"/>
    <property type="evidence" value="ECO:0007669"/>
    <property type="project" value="UniProtKB-KW"/>
</dbReference>
<dbReference type="AlphaFoldDB" id="A0A382DK56"/>
<dbReference type="Gene3D" id="3.90.1640.30">
    <property type="match status" value="1"/>
</dbReference>
<accession>A0A382DK56</accession>
<name>A0A382DK56_9ZZZZ</name>
<proteinExistence type="predicted"/>